<dbReference type="PANTHER" id="PTHR46663">
    <property type="entry name" value="DIGUANYLATE CYCLASE DGCT-RELATED"/>
    <property type="match status" value="1"/>
</dbReference>
<keyword evidence="1" id="KW-0472">Membrane</keyword>
<feature type="transmembrane region" description="Helical" evidence="1">
    <location>
        <begin position="21"/>
        <end position="41"/>
    </location>
</feature>
<accession>Q1YFR8</accession>
<protein>
    <submittedName>
        <fullName evidence="3">Putative diguanylate cyclase (GGDEF domain)</fullName>
    </submittedName>
</protein>
<feature type="transmembrane region" description="Helical" evidence="1">
    <location>
        <begin position="167"/>
        <end position="187"/>
    </location>
</feature>
<feature type="transmembrane region" description="Helical" evidence="1">
    <location>
        <begin position="141"/>
        <end position="161"/>
    </location>
</feature>
<dbReference type="InterPro" id="IPR052163">
    <property type="entry name" value="DGC-Regulatory_Protein"/>
</dbReference>
<organism evidence="3 4">
    <name type="scientific">Aurantimonas manganoxydans (strain ATCC BAA-1229 / DSM 21871 / SI85-9A1)</name>
    <dbReference type="NCBI Taxonomy" id="287752"/>
    <lineage>
        <taxon>Bacteria</taxon>
        <taxon>Pseudomonadati</taxon>
        <taxon>Pseudomonadota</taxon>
        <taxon>Alphaproteobacteria</taxon>
        <taxon>Hyphomicrobiales</taxon>
        <taxon>Aurantimonadaceae</taxon>
        <taxon>Aurantimonas</taxon>
    </lineage>
</organism>
<feature type="transmembrane region" description="Helical" evidence="1">
    <location>
        <begin position="47"/>
        <end position="68"/>
    </location>
</feature>
<dbReference type="AlphaFoldDB" id="Q1YFR8"/>
<dbReference type="CDD" id="cd01949">
    <property type="entry name" value="GGDEF"/>
    <property type="match status" value="1"/>
</dbReference>
<dbReference type="PROSITE" id="PS50887">
    <property type="entry name" value="GGDEF"/>
    <property type="match status" value="1"/>
</dbReference>
<dbReference type="SUPFAM" id="SSF55073">
    <property type="entry name" value="Nucleotide cyclase"/>
    <property type="match status" value="1"/>
</dbReference>
<comment type="caution">
    <text evidence="3">The sequence shown here is derived from an EMBL/GenBank/DDBJ whole genome shotgun (WGS) entry which is preliminary data.</text>
</comment>
<proteinExistence type="predicted"/>
<reference evidence="3 4" key="1">
    <citation type="journal article" date="2008" name="Appl. Environ. Microbiol.">
        <title>Genomic insights into Mn(II) oxidation by the marine alphaproteobacterium Aurantimonas sp. strain SI85-9A1.</title>
        <authorList>
            <person name="Dick G.J."/>
            <person name="Podell S."/>
            <person name="Johnson H.A."/>
            <person name="Rivera-Espinoza Y."/>
            <person name="Bernier-Latmani R."/>
            <person name="McCarthy J.K."/>
            <person name="Torpey J.W."/>
            <person name="Clement B.G."/>
            <person name="Gaasterland T."/>
            <person name="Tebo B.M."/>
        </authorList>
    </citation>
    <scope>NUCLEOTIDE SEQUENCE [LARGE SCALE GENOMIC DNA]</scope>
    <source>
        <strain evidence="3 4">SI85-9A1</strain>
    </source>
</reference>
<feature type="transmembrane region" description="Helical" evidence="1">
    <location>
        <begin position="88"/>
        <end position="108"/>
    </location>
</feature>
<dbReference type="HOGENOM" id="CLU_000445_11_36_5"/>
<evidence type="ECO:0000313" key="3">
    <source>
        <dbReference type="EMBL" id="EAS48905.1"/>
    </source>
</evidence>
<dbReference type="InterPro" id="IPR029787">
    <property type="entry name" value="Nucleotide_cyclase"/>
</dbReference>
<dbReference type="Proteomes" id="UP000000321">
    <property type="component" value="Unassembled WGS sequence"/>
</dbReference>
<sequence>MLRHTEPVEVYKALVAALADNLLPIAAIGATFFSIGFYAYLETGAVGALAITVFGVVASIGKALFILFHRRIIARREPTLCDIRKFEAGHAITTWCMAAPMGALGALLFSLPDLSLHVVATALVFGYCAGVATRISVRPKIATGAVLLTAAPAIASAAFHIEDARLLTGAVFLMFLISALETIAHLHRSACRLITMRLQMATLARRDPLTELSNRLGLREAYDALPREDRSRVAVHVFDLDGFKAVNDAFGHATGDRLLQEVAGRLRRIVGQGDIVARIGGDEFVVVQPGLKDPAAPDALAQRIHAGLSEAYRIDGGQTIRVGLSLGYSIASSDTASLDALLRDADATSYAVKRDGGGFRAHREGSRSMPQSLPTDAIVAGPQAVATA</sequence>
<keyword evidence="4" id="KW-1185">Reference proteome</keyword>
<dbReference type="SMART" id="SM00267">
    <property type="entry name" value="GGDEF"/>
    <property type="match status" value="1"/>
</dbReference>
<dbReference type="InterPro" id="IPR043128">
    <property type="entry name" value="Rev_trsase/Diguanyl_cyclase"/>
</dbReference>
<dbReference type="EMBL" id="AAPJ01000006">
    <property type="protein sequence ID" value="EAS48905.1"/>
    <property type="molecule type" value="Genomic_DNA"/>
</dbReference>
<gene>
    <name evidence="3" type="ORF">SI859A1_03112</name>
</gene>
<dbReference type="Pfam" id="PF00990">
    <property type="entry name" value="GGDEF"/>
    <property type="match status" value="1"/>
</dbReference>
<dbReference type="InterPro" id="IPR000160">
    <property type="entry name" value="GGDEF_dom"/>
</dbReference>
<evidence type="ECO:0000256" key="1">
    <source>
        <dbReference type="SAM" id="Phobius"/>
    </source>
</evidence>
<dbReference type="BioCyc" id="AURANTIMONAS:SI859A1_03112-MONOMER"/>
<dbReference type="PANTHER" id="PTHR46663:SF4">
    <property type="entry name" value="DIGUANYLATE CYCLASE DGCT-RELATED"/>
    <property type="match status" value="1"/>
</dbReference>
<keyword evidence="1" id="KW-0812">Transmembrane</keyword>
<name>Q1YFR8_AURMS</name>
<evidence type="ECO:0000259" key="2">
    <source>
        <dbReference type="PROSITE" id="PS50887"/>
    </source>
</evidence>
<dbReference type="Gene3D" id="3.30.70.270">
    <property type="match status" value="1"/>
</dbReference>
<dbReference type="NCBIfam" id="TIGR00254">
    <property type="entry name" value="GGDEF"/>
    <property type="match status" value="1"/>
</dbReference>
<feature type="domain" description="GGDEF" evidence="2">
    <location>
        <begin position="231"/>
        <end position="365"/>
    </location>
</feature>
<evidence type="ECO:0000313" key="4">
    <source>
        <dbReference type="Proteomes" id="UP000000321"/>
    </source>
</evidence>
<feature type="transmembrane region" description="Helical" evidence="1">
    <location>
        <begin position="114"/>
        <end position="132"/>
    </location>
</feature>
<keyword evidence="1" id="KW-1133">Transmembrane helix</keyword>